<dbReference type="InterPro" id="IPR051010">
    <property type="entry name" value="BCAA_transport"/>
</dbReference>
<evidence type="ECO:0000313" key="4">
    <source>
        <dbReference type="EMBL" id="ABE36399.1"/>
    </source>
</evidence>
<name>Q13HP0_PARXL</name>
<dbReference type="Gene3D" id="3.40.50.2300">
    <property type="match status" value="2"/>
</dbReference>
<proteinExistence type="inferred from homology"/>
<dbReference type="Pfam" id="PF13458">
    <property type="entry name" value="Peripla_BP_6"/>
    <property type="match status" value="1"/>
</dbReference>
<dbReference type="SUPFAM" id="SSF53822">
    <property type="entry name" value="Periplasmic binding protein-like I"/>
    <property type="match status" value="1"/>
</dbReference>
<gene>
    <name evidence="4" type="ORF">Bxe_C0498</name>
</gene>
<dbReference type="Proteomes" id="UP000001817">
    <property type="component" value="Chromosome 3"/>
</dbReference>
<dbReference type="eggNOG" id="COG0683">
    <property type="taxonomic scope" value="Bacteria"/>
</dbReference>
<evidence type="ECO:0000256" key="2">
    <source>
        <dbReference type="ARBA" id="ARBA00022729"/>
    </source>
</evidence>
<comment type="similarity">
    <text evidence="1">Belongs to the leucine-binding protein family.</text>
</comment>
<dbReference type="RefSeq" id="WP_011493655.1">
    <property type="nucleotide sequence ID" value="NC_007953.1"/>
</dbReference>
<evidence type="ECO:0000259" key="3">
    <source>
        <dbReference type="Pfam" id="PF13458"/>
    </source>
</evidence>
<protein>
    <submittedName>
        <fullName evidence="4">Amino acid/amide ABC transporter substrate-binding protein, HAAT family</fullName>
    </submittedName>
</protein>
<evidence type="ECO:0000256" key="1">
    <source>
        <dbReference type="ARBA" id="ARBA00010062"/>
    </source>
</evidence>
<dbReference type="KEGG" id="bxb:DR64_7948"/>
<evidence type="ECO:0000313" key="5">
    <source>
        <dbReference type="Proteomes" id="UP000001817"/>
    </source>
</evidence>
<dbReference type="KEGG" id="bxe:Bxe_C0498"/>
<organism evidence="4 5">
    <name type="scientific">Paraburkholderia xenovorans (strain LB400)</name>
    <dbReference type="NCBI Taxonomy" id="266265"/>
    <lineage>
        <taxon>Bacteria</taxon>
        <taxon>Pseudomonadati</taxon>
        <taxon>Pseudomonadota</taxon>
        <taxon>Betaproteobacteria</taxon>
        <taxon>Burkholderiales</taxon>
        <taxon>Burkholderiaceae</taxon>
        <taxon>Paraburkholderia</taxon>
    </lineage>
</organism>
<feature type="domain" description="Leucine-binding protein" evidence="3">
    <location>
        <begin position="50"/>
        <end position="384"/>
    </location>
</feature>
<keyword evidence="2" id="KW-0732">Signal</keyword>
<dbReference type="InterPro" id="IPR028081">
    <property type="entry name" value="Leu-bd"/>
</dbReference>
<accession>Q13HP0</accession>
<dbReference type="OrthoDB" id="8766630at2"/>
<keyword evidence="5" id="KW-1185">Reference proteome</keyword>
<dbReference type="STRING" id="266265.Bxe_C0498"/>
<dbReference type="PANTHER" id="PTHR30483">
    <property type="entry name" value="LEUCINE-SPECIFIC-BINDING PROTEIN"/>
    <property type="match status" value="1"/>
</dbReference>
<dbReference type="AlphaFoldDB" id="Q13HP0"/>
<dbReference type="InterPro" id="IPR028082">
    <property type="entry name" value="Peripla_BP_I"/>
</dbReference>
<sequence>MLAELILVTKMAFLRRLFDCRISRHVLSLGVLILGIGTLLALPVMAVEPFKIVGIVALSGTYGIYGDDMRKGLDLAVAQRKTVLGRPIQVVWEDTQSKADVASQKAIKAASSGADLIFGSVASSETLALEQISESRKIPLLITQSSADAITAKPHRYVFRTREKFSNEVLMVQHYIEKNKSASVYAVVADASVFRDGWTEIQHGLVADGVALKGDDVVPFGATDYSVVVGKAAASGANTLVLFLAGSDAVTFIKQAAAVRLMDHMRVVGPTIMDDSMAKAAGDAALGVVSAVGYHHSIDNDANRKFVSEYRKSYSGIAPSFGAGEAYEGINWMLDVIERTHSSDPAVWISAMEKSADPNSIEGAKRMRWCDHQADRVSYMVEGVKGSGAQPELKIIGAWTDGELGQKPCPVGQGRP</sequence>
<reference evidence="4 5" key="1">
    <citation type="journal article" date="2006" name="Proc. Natl. Acad. Sci. U.S.A.">
        <title>Burkholderia xenovorans LB400 harbors a multi-replicon, 9.73-Mbp genome shaped for versatility.</title>
        <authorList>
            <person name="Chain P.S."/>
            <person name="Denef V.J."/>
            <person name="Konstantinidis K.T."/>
            <person name="Vergez L.M."/>
            <person name="Agullo L."/>
            <person name="Reyes V.L."/>
            <person name="Hauser L."/>
            <person name="Cordova M."/>
            <person name="Gomez L."/>
            <person name="Gonzalez M."/>
            <person name="Land M."/>
            <person name="Lao V."/>
            <person name="Larimer F."/>
            <person name="LiPuma J.J."/>
            <person name="Mahenthiralingam E."/>
            <person name="Malfatti S.A."/>
            <person name="Marx C.J."/>
            <person name="Parnell J.J."/>
            <person name="Ramette A."/>
            <person name="Richardson P."/>
            <person name="Seeger M."/>
            <person name="Smith D."/>
            <person name="Spilker T."/>
            <person name="Sul W.J."/>
            <person name="Tsoi T.V."/>
            <person name="Ulrich L.E."/>
            <person name="Zhulin I.B."/>
            <person name="Tiedje J.M."/>
        </authorList>
    </citation>
    <scope>NUCLEOTIDE SEQUENCE [LARGE SCALE GENOMIC DNA]</scope>
    <source>
        <strain evidence="4 5">LB400</strain>
    </source>
</reference>
<dbReference type="PANTHER" id="PTHR30483:SF6">
    <property type="entry name" value="PERIPLASMIC BINDING PROTEIN OF ABC TRANSPORTER FOR NATURAL AMINO ACIDS"/>
    <property type="match status" value="1"/>
</dbReference>
<dbReference type="EMBL" id="CP000272">
    <property type="protein sequence ID" value="ABE36399.1"/>
    <property type="molecule type" value="Genomic_DNA"/>
</dbReference>